<dbReference type="GO" id="GO:0005524">
    <property type="term" value="F:ATP binding"/>
    <property type="evidence" value="ECO:0007669"/>
    <property type="project" value="UniProtKB-KW"/>
</dbReference>
<evidence type="ECO:0000259" key="12">
    <source>
        <dbReference type="PROSITE" id="PS50860"/>
    </source>
</evidence>
<dbReference type="FunFam" id="3.30.54.20:FF:000005">
    <property type="entry name" value="Alanine--tRNA ligase"/>
    <property type="match status" value="1"/>
</dbReference>
<dbReference type="EMBL" id="JBHSWU010000104">
    <property type="protein sequence ID" value="MFC6724115.1"/>
    <property type="molecule type" value="Genomic_DNA"/>
</dbReference>
<dbReference type="InterPro" id="IPR018165">
    <property type="entry name" value="Ala-tRNA-synth_IIc_core"/>
</dbReference>
<evidence type="ECO:0000256" key="4">
    <source>
        <dbReference type="ARBA" id="ARBA00022723"/>
    </source>
</evidence>
<dbReference type="GO" id="GO:0000049">
    <property type="term" value="F:tRNA binding"/>
    <property type="evidence" value="ECO:0007669"/>
    <property type="project" value="UniProtKB-KW"/>
</dbReference>
<evidence type="ECO:0000256" key="8">
    <source>
        <dbReference type="ARBA" id="ARBA00022884"/>
    </source>
</evidence>
<dbReference type="Gene3D" id="3.30.54.20">
    <property type="match status" value="1"/>
</dbReference>
<dbReference type="Gene3D" id="3.30.980.10">
    <property type="entry name" value="Threonyl-trna Synthetase, Chain A, domain 2"/>
    <property type="match status" value="1"/>
</dbReference>
<evidence type="ECO:0000313" key="13">
    <source>
        <dbReference type="EMBL" id="MFC6724115.1"/>
    </source>
</evidence>
<feature type="domain" description="Alanyl-transfer RNA synthetases family profile" evidence="12">
    <location>
        <begin position="1"/>
        <end position="128"/>
    </location>
</feature>
<dbReference type="GO" id="GO:0006412">
    <property type="term" value="P:translation"/>
    <property type="evidence" value="ECO:0007669"/>
    <property type="project" value="UniProtKB-KW"/>
</dbReference>
<dbReference type="InterPro" id="IPR003738">
    <property type="entry name" value="SRAP"/>
</dbReference>
<gene>
    <name evidence="13" type="ORF">ACFQE1_06950</name>
</gene>
<evidence type="ECO:0000256" key="11">
    <source>
        <dbReference type="SAM" id="MobiDB-lite"/>
    </source>
</evidence>
<keyword evidence="8" id="KW-0694">RNA-binding</keyword>
<evidence type="ECO:0000256" key="7">
    <source>
        <dbReference type="ARBA" id="ARBA00022840"/>
    </source>
</evidence>
<dbReference type="InterPro" id="IPR050058">
    <property type="entry name" value="Ala-tRNA_ligase"/>
</dbReference>
<feature type="non-terminal residue" evidence="13">
    <location>
        <position position="1"/>
    </location>
</feature>
<dbReference type="PANTHER" id="PTHR11777:SF9">
    <property type="entry name" value="ALANINE--TRNA LIGASE, CYTOPLASMIC"/>
    <property type="match status" value="1"/>
</dbReference>
<comment type="caution">
    <text evidence="13">The sequence shown here is derived from an EMBL/GenBank/DDBJ whole genome shotgun (WGS) entry which is preliminary data.</text>
</comment>
<dbReference type="InterPro" id="IPR012947">
    <property type="entry name" value="tRNA_SAD"/>
</dbReference>
<evidence type="ECO:0000256" key="10">
    <source>
        <dbReference type="ARBA" id="ARBA00023146"/>
    </source>
</evidence>
<dbReference type="InterPro" id="IPR036590">
    <property type="entry name" value="SRAP-like"/>
</dbReference>
<dbReference type="InterPro" id="IPR018163">
    <property type="entry name" value="Thr/Ala-tRNA-synth_IIc_edit"/>
</dbReference>
<evidence type="ECO:0000256" key="2">
    <source>
        <dbReference type="ARBA" id="ARBA00022555"/>
    </source>
</evidence>
<dbReference type="SUPFAM" id="SSF55186">
    <property type="entry name" value="ThrRS/AlaRS common domain"/>
    <property type="match status" value="1"/>
</dbReference>
<keyword evidence="2" id="KW-0820">tRNA-binding</keyword>
<dbReference type="Proteomes" id="UP001596328">
    <property type="component" value="Unassembled WGS sequence"/>
</dbReference>
<dbReference type="PROSITE" id="PS50860">
    <property type="entry name" value="AA_TRNA_LIGASE_II_ALA"/>
    <property type="match status" value="1"/>
</dbReference>
<dbReference type="AlphaFoldDB" id="A0ABD5RXT4"/>
<keyword evidence="1" id="KW-0963">Cytoplasm</keyword>
<dbReference type="SMART" id="SM00863">
    <property type="entry name" value="tRNA_SAD"/>
    <property type="match status" value="1"/>
</dbReference>
<keyword evidence="14" id="KW-1185">Reference proteome</keyword>
<dbReference type="Pfam" id="PF02586">
    <property type="entry name" value="SRAP"/>
    <property type="match status" value="1"/>
</dbReference>
<proteinExistence type="predicted"/>
<keyword evidence="7" id="KW-0067">ATP-binding</keyword>
<keyword evidence="5" id="KW-0547">Nucleotide-binding</keyword>
<dbReference type="PANTHER" id="PTHR11777">
    <property type="entry name" value="ALANYL-TRNA SYNTHETASE"/>
    <property type="match status" value="1"/>
</dbReference>
<keyword evidence="6" id="KW-0862">Zinc</keyword>
<dbReference type="GO" id="GO:0002161">
    <property type="term" value="F:aminoacyl-tRNA deacylase activity"/>
    <property type="evidence" value="ECO:0007669"/>
    <property type="project" value="UniProtKB-ARBA"/>
</dbReference>
<feature type="region of interest" description="Disordered" evidence="11">
    <location>
        <begin position="175"/>
        <end position="197"/>
    </location>
</feature>
<dbReference type="SUPFAM" id="SSF143081">
    <property type="entry name" value="BB1717-like"/>
    <property type="match status" value="1"/>
</dbReference>
<keyword evidence="3" id="KW-0436">Ligase</keyword>
<evidence type="ECO:0000256" key="5">
    <source>
        <dbReference type="ARBA" id="ARBA00022741"/>
    </source>
</evidence>
<evidence type="ECO:0000256" key="1">
    <source>
        <dbReference type="ARBA" id="ARBA00022490"/>
    </source>
</evidence>
<evidence type="ECO:0000256" key="6">
    <source>
        <dbReference type="ARBA" id="ARBA00022833"/>
    </source>
</evidence>
<evidence type="ECO:0000313" key="14">
    <source>
        <dbReference type="Proteomes" id="UP001596328"/>
    </source>
</evidence>
<keyword evidence="9" id="KW-0648">Protein biosynthesis</keyword>
<dbReference type="GO" id="GO:0004812">
    <property type="term" value="F:aminoacyl-tRNA ligase activity"/>
    <property type="evidence" value="ECO:0007669"/>
    <property type="project" value="UniProtKB-KW"/>
</dbReference>
<keyword evidence="4" id="KW-0479">Metal-binding</keyword>
<sequence length="197" mass="21758">LMRHHTATHVVGYAAREVLGDHVRQAGAQKGVDSSRFDVTHYERITRDEVKEIERVANELVMDNVAVKQEWPDRHAAEEKHGFDLYQGGIPPGEQIRLIQVAEDVQACGGTHVQRTGDIGAIKVLTTEPNDVVADLHDRMAVVLAPDEESTWLRGDADDAYSLLDPYPDDGLRAYPVSTRVNSPGNDDASLVDRVEA</sequence>
<reference evidence="13 14" key="1">
    <citation type="journal article" date="2019" name="Int. J. Syst. Evol. Microbiol.">
        <title>The Global Catalogue of Microorganisms (GCM) 10K type strain sequencing project: providing services to taxonomists for standard genome sequencing and annotation.</title>
        <authorList>
            <consortium name="The Broad Institute Genomics Platform"/>
            <consortium name="The Broad Institute Genome Sequencing Center for Infectious Disease"/>
            <person name="Wu L."/>
            <person name="Ma J."/>
        </authorList>
    </citation>
    <scope>NUCLEOTIDE SEQUENCE [LARGE SCALE GENOMIC DNA]</scope>
    <source>
        <strain evidence="13 14">NBRC 111368</strain>
    </source>
</reference>
<organism evidence="13 14">
    <name type="scientific">Halobium palmae</name>
    <dbReference type="NCBI Taxonomy" id="1776492"/>
    <lineage>
        <taxon>Archaea</taxon>
        <taxon>Methanobacteriati</taxon>
        <taxon>Methanobacteriota</taxon>
        <taxon>Stenosarchaea group</taxon>
        <taxon>Halobacteria</taxon>
        <taxon>Halobacteriales</taxon>
        <taxon>Haloferacaceae</taxon>
        <taxon>Halobium</taxon>
    </lineage>
</organism>
<name>A0ABD5RXT4_9EURY</name>
<protein>
    <submittedName>
        <fullName evidence="13">SOS response-associated peptidase family protein</fullName>
    </submittedName>
</protein>
<dbReference type="GO" id="GO:0046872">
    <property type="term" value="F:metal ion binding"/>
    <property type="evidence" value="ECO:0007669"/>
    <property type="project" value="UniProtKB-KW"/>
</dbReference>
<evidence type="ECO:0000256" key="3">
    <source>
        <dbReference type="ARBA" id="ARBA00022598"/>
    </source>
</evidence>
<keyword evidence="10" id="KW-0030">Aminoacyl-tRNA synthetase</keyword>
<evidence type="ECO:0000256" key="9">
    <source>
        <dbReference type="ARBA" id="ARBA00022917"/>
    </source>
</evidence>
<accession>A0ABD5RXT4</accession>